<protein>
    <submittedName>
        <fullName evidence="3">Uncharacterized protein</fullName>
    </submittedName>
</protein>
<gene>
    <name evidence="3" type="ORF">AW10_00962</name>
</gene>
<evidence type="ECO:0000313" key="3">
    <source>
        <dbReference type="EMBL" id="EXI81776.1"/>
    </source>
</evidence>
<dbReference type="Proteomes" id="UP000021816">
    <property type="component" value="Unassembled WGS sequence"/>
</dbReference>
<sequence length="475" mass="54812">MDKTEYVLTSLAKTRNKKWELYVVSRIYHLLDDPDIEFVCQQLIRTENSWYLVDLFFPQLGIFLEIDERHHLSHQEADALRSKEIFYGTGLSEKRIDVCDNARHDRHINEVDKQVDSFVDVIRREKVKKMESGKFKAWDYESRFSPDPHIKRGQICLGNGAVFRTHKDALRCFGFSGSDHRKAVWGVGGSKEERASTCVWFPKLYRNDGWDNSIDETQTNIYEKRIEDPKGYIRDNPRKWKRRIVFAHERDSFGKTLYKFKGVFERDDDSNSDDRVVYQRVGECVHLPTAGVREIGATEQNPQDESDRLDDGLSGVLQTPQAEKAIKEGHIDFPGSGVFNDWNTLPFGQPCGCKEKLLACITDVKSSADVIAKALLHVGSSCREITTLLVFAVYINRDTWNGIWRLFYPSFQELENSISIEIEIVFGQEVSTQICTICGVRPVSTHREWTDTWSMKTIREPACRKCASTPRNIMT</sequence>
<proteinExistence type="predicted"/>
<organism evidence="3 4">
    <name type="scientific">Candidatus Accumulibacter appositus</name>
    <dbReference type="NCBI Taxonomy" id="1454003"/>
    <lineage>
        <taxon>Bacteria</taxon>
        <taxon>Pseudomonadati</taxon>
        <taxon>Pseudomonadota</taxon>
        <taxon>Betaproteobacteria</taxon>
        <taxon>Candidatus Accumulibacter</taxon>
    </lineage>
</organism>
<evidence type="ECO:0000259" key="2">
    <source>
        <dbReference type="Pfam" id="PF21598"/>
    </source>
</evidence>
<dbReference type="Pfam" id="PF21598">
    <property type="entry name" value="PvuRts1I-like_N"/>
    <property type="match status" value="1"/>
</dbReference>
<dbReference type="Pfam" id="PF18491">
    <property type="entry name" value="SRA"/>
    <property type="match status" value="1"/>
</dbReference>
<dbReference type="InterPro" id="IPR048797">
    <property type="entry name" value="PvuRts1I-like_N"/>
</dbReference>
<feature type="domain" description="PvuRts1 I-like SET and RING associated" evidence="1">
    <location>
        <begin position="150"/>
        <end position="285"/>
    </location>
</feature>
<dbReference type="PATRIC" id="fig|1454003.3.peg.990"/>
<evidence type="ECO:0000313" key="4">
    <source>
        <dbReference type="Proteomes" id="UP000021816"/>
    </source>
</evidence>
<feature type="domain" description="Restriction endonuclease PvuRts1 I-like N-terminal" evidence="2">
    <location>
        <begin position="5"/>
        <end position="138"/>
    </location>
</feature>
<accession>A0A011P2D1</accession>
<dbReference type="InterPro" id="IPR040674">
    <property type="entry name" value="PvuRts1I-like_SRA"/>
</dbReference>
<dbReference type="EMBL" id="JEMX01000018">
    <property type="protein sequence ID" value="EXI81776.1"/>
    <property type="molecule type" value="Genomic_DNA"/>
</dbReference>
<evidence type="ECO:0000259" key="1">
    <source>
        <dbReference type="Pfam" id="PF18491"/>
    </source>
</evidence>
<dbReference type="AlphaFoldDB" id="A0A011P2D1"/>
<name>A0A011P2D1_9PROT</name>
<dbReference type="STRING" id="1454003.AW10_00962"/>
<reference evidence="3 4" key="1">
    <citation type="submission" date="2014-02" db="EMBL/GenBank/DDBJ databases">
        <title>Expanding our view of genomic diversity in Candidatus Accumulibacter clades.</title>
        <authorList>
            <person name="Skennerton C.T."/>
            <person name="Barr J.J."/>
            <person name="Slater F.R."/>
            <person name="Bond P.L."/>
            <person name="Tyson G.W."/>
        </authorList>
    </citation>
    <scope>NUCLEOTIDE SEQUENCE [LARGE SCALE GENOMIC DNA]</scope>
    <source>
        <strain evidence="4">BA-92</strain>
    </source>
</reference>
<comment type="caution">
    <text evidence="3">The sequence shown here is derived from an EMBL/GenBank/DDBJ whole genome shotgun (WGS) entry which is preliminary data.</text>
</comment>